<proteinExistence type="predicted"/>
<dbReference type="Gene3D" id="3.30.70.270">
    <property type="match status" value="1"/>
</dbReference>
<dbReference type="EMBL" id="BLXT01002238">
    <property type="protein sequence ID" value="GFN92281.1"/>
    <property type="molecule type" value="Genomic_DNA"/>
</dbReference>
<keyword evidence="2" id="KW-1185">Reference proteome</keyword>
<dbReference type="SUPFAM" id="SSF56672">
    <property type="entry name" value="DNA/RNA polymerases"/>
    <property type="match status" value="1"/>
</dbReference>
<reference evidence="1 2" key="1">
    <citation type="journal article" date="2021" name="Elife">
        <title>Chloroplast acquisition without the gene transfer in kleptoplastic sea slugs, Plakobranchus ocellatus.</title>
        <authorList>
            <person name="Maeda T."/>
            <person name="Takahashi S."/>
            <person name="Yoshida T."/>
            <person name="Shimamura S."/>
            <person name="Takaki Y."/>
            <person name="Nagai Y."/>
            <person name="Toyoda A."/>
            <person name="Suzuki Y."/>
            <person name="Arimoto A."/>
            <person name="Ishii H."/>
            <person name="Satoh N."/>
            <person name="Nishiyama T."/>
            <person name="Hasebe M."/>
            <person name="Maruyama T."/>
            <person name="Minagawa J."/>
            <person name="Obokata J."/>
            <person name="Shigenobu S."/>
        </authorList>
    </citation>
    <scope>NUCLEOTIDE SEQUENCE [LARGE SCALE GENOMIC DNA]</scope>
</reference>
<sequence>MPTPILITATSHDRTAAMKKIPVAQNDIPKTANNYTIWAVQISENTIKIKERGSSFPATREQHSLKARLLICLYRPILVANGTPSNHEAALRSVFSPLTLNSLVIKRQKCIFGQTSMTFLRHKISSAGTKAVPESLGCNRLSATKGKKSLYTFWEW</sequence>
<comment type="caution">
    <text evidence="1">The sequence shown here is derived from an EMBL/GenBank/DDBJ whole genome shotgun (WGS) entry which is preliminary data.</text>
</comment>
<dbReference type="AlphaFoldDB" id="A0AAV3ZAL0"/>
<evidence type="ECO:0000313" key="2">
    <source>
        <dbReference type="Proteomes" id="UP000735302"/>
    </source>
</evidence>
<dbReference type="InterPro" id="IPR043128">
    <property type="entry name" value="Rev_trsase/Diguanyl_cyclase"/>
</dbReference>
<organism evidence="1 2">
    <name type="scientific">Plakobranchus ocellatus</name>
    <dbReference type="NCBI Taxonomy" id="259542"/>
    <lineage>
        <taxon>Eukaryota</taxon>
        <taxon>Metazoa</taxon>
        <taxon>Spiralia</taxon>
        <taxon>Lophotrochozoa</taxon>
        <taxon>Mollusca</taxon>
        <taxon>Gastropoda</taxon>
        <taxon>Heterobranchia</taxon>
        <taxon>Euthyneura</taxon>
        <taxon>Panpulmonata</taxon>
        <taxon>Sacoglossa</taxon>
        <taxon>Placobranchoidea</taxon>
        <taxon>Plakobranchidae</taxon>
        <taxon>Plakobranchus</taxon>
    </lineage>
</organism>
<protein>
    <submittedName>
        <fullName evidence="1">Gag-Pol polyprotein</fullName>
    </submittedName>
</protein>
<evidence type="ECO:0000313" key="1">
    <source>
        <dbReference type="EMBL" id="GFN92281.1"/>
    </source>
</evidence>
<gene>
    <name evidence="1" type="ORF">PoB_001878700</name>
</gene>
<name>A0AAV3ZAL0_9GAST</name>
<dbReference type="InterPro" id="IPR043502">
    <property type="entry name" value="DNA/RNA_pol_sf"/>
</dbReference>
<accession>A0AAV3ZAL0</accession>
<dbReference type="Proteomes" id="UP000735302">
    <property type="component" value="Unassembled WGS sequence"/>
</dbReference>